<keyword evidence="5" id="KW-0121">Carboxypeptidase</keyword>
<accession>A0A1M4TQ21</accession>
<dbReference type="PANTHER" id="PTHR30023:SF0">
    <property type="entry name" value="PENICILLIN-SENSITIVE CARBOXYPEPTIDASE A"/>
    <property type="match status" value="1"/>
</dbReference>
<name>A0A1M4TQ21_9BACT</name>
<dbReference type="Pfam" id="PF02113">
    <property type="entry name" value="Peptidase_S13"/>
    <property type="match status" value="1"/>
</dbReference>
<keyword evidence="4" id="KW-0812">Transmembrane</keyword>
<dbReference type="OrthoDB" id="5372081at2"/>
<proteinExistence type="inferred from homology"/>
<dbReference type="STRING" id="1121391.SAMN02745206_00345"/>
<dbReference type="GO" id="GO:0004185">
    <property type="term" value="F:serine-type carboxypeptidase activity"/>
    <property type="evidence" value="ECO:0007669"/>
    <property type="project" value="InterPro"/>
</dbReference>
<dbReference type="Gene3D" id="3.50.80.20">
    <property type="entry name" value="D-Ala-D-Ala carboxypeptidase C, peptidase S13"/>
    <property type="match status" value="1"/>
</dbReference>
<comment type="similarity">
    <text evidence="1">Belongs to the peptidase S13 family.</text>
</comment>
<dbReference type="AlphaFoldDB" id="A0A1M4TQ21"/>
<feature type="region of interest" description="Disordered" evidence="3">
    <location>
        <begin position="1"/>
        <end position="25"/>
    </location>
</feature>
<feature type="compositionally biased region" description="Gly residues" evidence="3">
    <location>
        <begin position="16"/>
        <end position="25"/>
    </location>
</feature>
<dbReference type="InterPro" id="IPR000667">
    <property type="entry name" value="Peptidase_S13"/>
</dbReference>
<gene>
    <name evidence="5" type="ORF">SAMN02745206_00345</name>
</gene>
<evidence type="ECO:0000313" key="6">
    <source>
        <dbReference type="Proteomes" id="UP000184076"/>
    </source>
</evidence>
<feature type="transmembrane region" description="Helical" evidence="4">
    <location>
        <begin position="33"/>
        <end position="53"/>
    </location>
</feature>
<evidence type="ECO:0000256" key="1">
    <source>
        <dbReference type="ARBA" id="ARBA00006096"/>
    </source>
</evidence>
<evidence type="ECO:0000256" key="4">
    <source>
        <dbReference type="SAM" id="Phobius"/>
    </source>
</evidence>
<dbReference type="NCBIfam" id="TIGR00666">
    <property type="entry name" value="PBP4"/>
    <property type="match status" value="1"/>
</dbReference>
<keyword evidence="6" id="KW-1185">Reference proteome</keyword>
<evidence type="ECO:0000256" key="3">
    <source>
        <dbReference type="SAM" id="MobiDB-lite"/>
    </source>
</evidence>
<dbReference type="GO" id="GO:0006508">
    <property type="term" value="P:proteolysis"/>
    <property type="evidence" value="ECO:0007669"/>
    <property type="project" value="InterPro"/>
</dbReference>
<evidence type="ECO:0000313" key="5">
    <source>
        <dbReference type="EMBL" id="SHE46582.1"/>
    </source>
</evidence>
<dbReference type="PANTHER" id="PTHR30023">
    <property type="entry name" value="D-ALANYL-D-ALANINE CARBOXYPEPTIDASE"/>
    <property type="match status" value="1"/>
</dbReference>
<dbReference type="EMBL" id="FQVB01000004">
    <property type="protein sequence ID" value="SHE46582.1"/>
    <property type="molecule type" value="Genomic_DNA"/>
</dbReference>
<keyword evidence="4" id="KW-0472">Membrane</keyword>
<dbReference type="PRINTS" id="PR00922">
    <property type="entry name" value="DADACBPTASE3"/>
</dbReference>
<keyword evidence="4" id="KW-1133">Transmembrane helix</keyword>
<dbReference type="InterPro" id="IPR012338">
    <property type="entry name" value="Beta-lactam/transpept-like"/>
</dbReference>
<keyword evidence="5" id="KW-0645">Protease</keyword>
<dbReference type="GO" id="GO:0000270">
    <property type="term" value="P:peptidoglycan metabolic process"/>
    <property type="evidence" value="ECO:0007669"/>
    <property type="project" value="TreeGrafter"/>
</dbReference>
<dbReference type="Gene3D" id="3.40.710.10">
    <property type="entry name" value="DD-peptidase/beta-lactamase superfamily"/>
    <property type="match status" value="2"/>
</dbReference>
<keyword evidence="2" id="KW-0378">Hydrolase</keyword>
<protein>
    <submittedName>
        <fullName evidence="5">D-alanyl-D-alanine carboxypeptidase / D-alanyl-D-alanine-endopeptidase (Penicillin-binding protein 4)</fullName>
    </submittedName>
</protein>
<reference evidence="6" key="1">
    <citation type="submission" date="2016-11" db="EMBL/GenBank/DDBJ databases">
        <authorList>
            <person name="Varghese N."/>
            <person name="Submissions S."/>
        </authorList>
    </citation>
    <scope>NUCLEOTIDE SEQUENCE [LARGE SCALE GENOMIC DNA]</scope>
    <source>
        <strain evidence="6">DSM 9756</strain>
    </source>
</reference>
<organism evidence="5 6">
    <name type="scientific">Desulfacinum infernum DSM 9756</name>
    <dbReference type="NCBI Taxonomy" id="1121391"/>
    <lineage>
        <taxon>Bacteria</taxon>
        <taxon>Pseudomonadati</taxon>
        <taxon>Thermodesulfobacteriota</taxon>
        <taxon>Syntrophobacteria</taxon>
        <taxon>Syntrophobacterales</taxon>
        <taxon>Syntrophobacteraceae</taxon>
        <taxon>Desulfacinum</taxon>
    </lineage>
</organism>
<dbReference type="SUPFAM" id="SSF56601">
    <property type="entry name" value="beta-lactamase/transpeptidase-like"/>
    <property type="match status" value="1"/>
</dbReference>
<dbReference type="Proteomes" id="UP000184076">
    <property type="component" value="Unassembled WGS sequence"/>
</dbReference>
<sequence>MGPHKALESGGDGRRGPGGGAAGRGRRGIPGGAGGLFFLVTFGLILFLGRALLAAEDKAAVSWKSHLQRLRGVAAEVGVHVVLLPEGKTLFEMNSQKPLVPASLVKLLTSYAALKELGPDYTFRTEVWATGRPREGILPGSIWIKGHGDPYLTPERLWLLAQKVRGLGVRRILGSVHVDNSQFDPPYEQLCLDGQCERTHNPVISATAVNFNTVTLQITSRPGGKGTSVRAFPPTDYAAIQQRWQKKPSRKVIISLSSLGVGDDGREVFQLRGRPPAEKVLPVERRLNVQDPEKFVALTFRRTLEEAGVQVTGTSSQALPVPSKAVLVCSLESPPLGDLLFGLNRYSNNFMAEMILRVLGGHVYGLPGSSAKGCRAVDDVLRRMGVSRSEAVLDSGSGLTRTTRVSPRVFSLVLKEAYNDFSVGPEFLASLARPGDDGTLLRRLRDLPDGAALRGKTGTLKDVVSFSGYLFSPGKKVYAVTVILNGVREIWKARREVDLLLQNLPALAG</sequence>
<feature type="compositionally biased region" description="Basic and acidic residues" evidence="3">
    <location>
        <begin position="1"/>
        <end position="15"/>
    </location>
</feature>
<evidence type="ECO:0000256" key="2">
    <source>
        <dbReference type="ARBA" id="ARBA00022801"/>
    </source>
</evidence>